<evidence type="ECO:0000256" key="1">
    <source>
        <dbReference type="SAM" id="SignalP"/>
    </source>
</evidence>
<name>A0ABW8YXQ3_9FLAO</name>
<gene>
    <name evidence="2" type="ORF">ABS766_11465</name>
</gene>
<sequence>MKKTAFFIMCVITAFQSVAQNNSHELKMISDSDNPQLQDILMFEGIDYYKIKFSGKDLKGKTYKITVKEIKDGITVSDSVFYDSSSTDIIEQFRKINDTVFEMRVLGRHTTDNKLKMSFFFPQYMFKKEFDALPTDEYSLRNLAQESGLPIEYGKKFYLLAYILPYETPYGKSWCDIGHDGKDVEQWGKKFGIKHYILFEMEFK</sequence>
<dbReference type="Proteomes" id="UP001629156">
    <property type="component" value="Unassembled WGS sequence"/>
</dbReference>
<feature type="chain" id="PRO_5047385569" evidence="1">
    <location>
        <begin position="20"/>
        <end position="204"/>
    </location>
</feature>
<evidence type="ECO:0000313" key="2">
    <source>
        <dbReference type="EMBL" id="MFL9845038.1"/>
    </source>
</evidence>
<reference evidence="2 3" key="1">
    <citation type="submission" date="2024-06" db="EMBL/GenBank/DDBJ databases">
        <authorList>
            <person name="Kaempfer P."/>
            <person name="Viver T."/>
        </authorList>
    </citation>
    <scope>NUCLEOTIDE SEQUENCE [LARGE SCALE GENOMIC DNA]</scope>
    <source>
        <strain evidence="2 3">ST-119</strain>
    </source>
</reference>
<organism evidence="2 3">
    <name type="scientific">Flavobacterium rhizosphaerae</name>
    <dbReference type="NCBI Taxonomy" id="3163298"/>
    <lineage>
        <taxon>Bacteria</taxon>
        <taxon>Pseudomonadati</taxon>
        <taxon>Bacteroidota</taxon>
        <taxon>Flavobacteriia</taxon>
        <taxon>Flavobacteriales</taxon>
        <taxon>Flavobacteriaceae</taxon>
        <taxon>Flavobacterium</taxon>
    </lineage>
</organism>
<comment type="caution">
    <text evidence="2">The sequence shown here is derived from an EMBL/GenBank/DDBJ whole genome shotgun (WGS) entry which is preliminary data.</text>
</comment>
<accession>A0ABW8YXQ3</accession>
<feature type="signal peptide" evidence="1">
    <location>
        <begin position="1"/>
        <end position="19"/>
    </location>
</feature>
<keyword evidence="3" id="KW-1185">Reference proteome</keyword>
<keyword evidence="1" id="KW-0732">Signal</keyword>
<evidence type="ECO:0000313" key="3">
    <source>
        <dbReference type="Proteomes" id="UP001629156"/>
    </source>
</evidence>
<protein>
    <submittedName>
        <fullName evidence="2">Uncharacterized protein</fullName>
    </submittedName>
</protein>
<dbReference type="RefSeq" id="WP_408085303.1">
    <property type="nucleotide sequence ID" value="NZ_JBELPZ010000011.1"/>
</dbReference>
<proteinExistence type="predicted"/>
<dbReference type="EMBL" id="JBELPZ010000011">
    <property type="protein sequence ID" value="MFL9845038.1"/>
    <property type="molecule type" value="Genomic_DNA"/>
</dbReference>